<dbReference type="STRING" id="44941.A0A397W258"/>
<dbReference type="PRINTS" id="PR00109">
    <property type="entry name" value="TYRKINASE"/>
</dbReference>
<keyword evidence="2" id="KW-0808">Transferase</keyword>
<organism evidence="2 3">
    <name type="scientific">Gigaspora rosea</name>
    <dbReference type="NCBI Taxonomy" id="44941"/>
    <lineage>
        <taxon>Eukaryota</taxon>
        <taxon>Fungi</taxon>
        <taxon>Fungi incertae sedis</taxon>
        <taxon>Mucoromycota</taxon>
        <taxon>Glomeromycotina</taxon>
        <taxon>Glomeromycetes</taxon>
        <taxon>Diversisporales</taxon>
        <taxon>Gigasporaceae</taxon>
        <taxon>Gigaspora</taxon>
    </lineage>
</organism>
<dbReference type="PROSITE" id="PS50011">
    <property type="entry name" value="PROTEIN_KINASE_DOM"/>
    <property type="match status" value="1"/>
</dbReference>
<proteinExistence type="predicted"/>
<dbReference type="InterPro" id="IPR051681">
    <property type="entry name" value="Ser/Thr_Kinases-Pseudokinases"/>
</dbReference>
<dbReference type="Gene3D" id="1.10.510.10">
    <property type="entry name" value="Transferase(Phosphotransferase) domain 1"/>
    <property type="match status" value="1"/>
</dbReference>
<evidence type="ECO:0000313" key="2">
    <source>
        <dbReference type="EMBL" id="RIB27359.1"/>
    </source>
</evidence>
<dbReference type="InterPro" id="IPR000719">
    <property type="entry name" value="Prot_kinase_dom"/>
</dbReference>
<name>A0A397W258_9GLOM</name>
<dbReference type="PANTHER" id="PTHR44329">
    <property type="entry name" value="SERINE/THREONINE-PROTEIN KINASE TNNI3K-RELATED"/>
    <property type="match status" value="1"/>
</dbReference>
<dbReference type="EMBL" id="QKWP01000101">
    <property type="protein sequence ID" value="RIB27359.1"/>
    <property type="molecule type" value="Genomic_DNA"/>
</dbReference>
<sequence>MDWKEKLTLLRYIANDLQIIHSQELVHRNLHSGNILQNHLHDAYIADLGLSIPLNGESHGVYGILPYIAPEILNGGQYTTSSDIYSFGIILWEILYGNSISYNQAFGTELQIKICHNKLRPTIIKDSPQCYIDLMQQCWDRDPTKRPSAKKLCETFIKWKNDDNILLELTKSDILMDFNKTNIQIYPDNVYKSKFINYTTSYYQEGNYI</sequence>
<dbReference type="Pfam" id="PF07714">
    <property type="entry name" value="PK_Tyr_Ser-Thr"/>
    <property type="match status" value="1"/>
</dbReference>
<evidence type="ECO:0000313" key="3">
    <source>
        <dbReference type="Proteomes" id="UP000266673"/>
    </source>
</evidence>
<keyword evidence="3" id="KW-1185">Reference proteome</keyword>
<dbReference type="InterPro" id="IPR001245">
    <property type="entry name" value="Ser-Thr/Tyr_kinase_cat_dom"/>
</dbReference>
<keyword evidence="2" id="KW-0418">Kinase</keyword>
<comment type="caution">
    <text evidence="2">The sequence shown here is derived from an EMBL/GenBank/DDBJ whole genome shotgun (WGS) entry which is preliminary data.</text>
</comment>
<evidence type="ECO:0000259" key="1">
    <source>
        <dbReference type="PROSITE" id="PS50011"/>
    </source>
</evidence>
<dbReference type="InterPro" id="IPR011009">
    <property type="entry name" value="Kinase-like_dom_sf"/>
</dbReference>
<dbReference type="GO" id="GO:0005524">
    <property type="term" value="F:ATP binding"/>
    <property type="evidence" value="ECO:0007669"/>
    <property type="project" value="InterPro"/>
</dbReference>
<accession>A0A397W258</accession>
<feature type="domain" description="Protein kinase" evidence="1">
    <location>
        <begin position="1"/>
        <end position="157"/>
    </location>
</feature>
<dbReference type="GO" id="GO:0004674">
    <property type="term" value="F:protein serine/threonine kinase activity"/>
    <property type="evidence" value="ECO:0007669"/>
    <property type="project" value="TreeGrafter"/>
</dbReference>
<reference evidence="2 3" key="1">
    <citation type="submission" date="2018-06" db="EMBL/GenBank/DDBJ databases">
        <title>Comparative genomics reveals the genomic features of Rhizophagus irregularis, R. cerebriforme, R. diaphanum and Gigaspora rosea, and their symbiotic lifestyle signature.</title>
        <authorList>
            <person name="Morin E."/>
            <person name="San Clemente H."/>
            <person name="Chen E.C.H."/>
            <person name="De La Providencia I."/>
            <person name="Hainaut M."/>
            <person name="Kuo A."/>
            <person name="Kohler A."/>
            <person name="Murat C."/>
            <person name="Tang N."/>
            <person name="Roy S."/>
            <person name="Loubradou J."/>
            <person name="Henrissat B."/>
            <person name="Grigoriev I.V."/>
            <person name="Corradi N."/>
            <person name="Roux C."/>
            <person name="Martin F.M."/>
        </authorList>
    </citation>
    <scope>NUCLEOTIDE SEQUENCE [LARGE SCALE GENOMIC DNA]</scope>
    <source>
        <strain evidence="2 3">DAOM 194757</strain>
    </source>
</reference>
<dbReference type="Proteomes" id="UP000266673">
    <property type="component" value="Unassembled WGS sequence"/>
</dbReference>
<gene>
    <name evidence="2" type="ORF">C2G38_1953476</name>
</gene>
<dbReference type="SUPFAM" id="SSF56112">
    <property type="entry name" value="Protein kinase-like (PK-like)"/>
    <property type="match status" value="1"/>
</dbReference>
<dbReference type="OrthoDB" id="2213591at2759"/>
<protein>
    <submittedName>
        <fullName evidence="2">Kinase-like domain-containing protein</fullName>
    </submittedName>
</protein>
<dbReference type="AlphaFoldDB" id="A0A397W258"/>